<sequence>MKFYNREKELDALNKVRELSFNNHSMFTVLTGRRRIGKTLLIKKSCDGTPTVYLFVSRSNEAALCRSYVDEIRTALNVFVPEGINTFSDIFQYLMDTGTRMKFNLVIDEFQEFFFINPEVYSKMQNIWDEYRLKSNVNLVVSGSVYTLITKIFKDEKEPLFGRADRILKLMPFTTSVLKEILADYAGECSNEELLALYTFTGGVPKYVEMIIDNGDYSIQGMVNFMIKQDSPFLTEGKNLLIQELGKQYGNYFSILTFIANGNTTISEMESMMGNISLSGQLKRLEEDYEIIRKKRPIFAKDATKNVRYEISDIFLRFWFRYFIKYQKLIELQNYKVLSEIIINDFPTYSGETLEKYFRQKMIESQEFIDIGSWWAGKNNTDQNEIDIIGIYSDSKRALVAEVKRQRKNFKPELLQQKIEFIRTKILSKYEIESRCFSMEDM</sequence>
<dbReference type="GO" id="GO:0005524">
    <property type="term" value="F:ATP binding"/>
    <property type="evidence" value="ECO:0007669"/>
    <property type="project" value="InterPro"/>
</dbReference>
<keyword evidence="4" id="KW-1185">Reference proteome</keyword>
<dbReference type="InterPro" id="IPR004256">
    <property type="entry name" value="DUF234"/>
</dbReference>
<dbReference type="Pfam" id="PF01637">
    <property type="entry name" value="ATPase_2"/>
    <property type="match status" value="1"/>
</dbReference>
<dbReference type="Proteomes" id="UP000501780">
    <property type="component" value="Chromosome"/>
</dbReference>
<reference evidence="3 4" key="1">
    <citation type="submission" date="2020-03" db="EMBL/GenBank/DDBJ databases">
        <title>Genomic analysis of Bacteroides faecium CBA7301.</title>
        <authorList>
            <person name="Kim J."/>
            <person name="Roh S.W."/>
        </authorList>
    </citation>
    <scope>NUCLEOTIDE SEQUENCE [LARGE SCALE GENOMIC DNA]</scope>
    <source>
        <strain evidence="3 4">CBA7301</strain>
    </source>
</reference>
<dbReference type="EMBL" id="CP050831">
    <property type="protein sequence ID" value="QIU93470.1"/>
    <property type="molecule type" value="Genomic_DNA"/>
</dbReference>
<dbReference type="PANTHER" id="PTHR34704:SF1">
    <property type="entry name" value="ATPASE"/>
    <property type="match status" value="1"/>
</dbReference>
<dbReference type="Gene3D" id="3.40.50.300">
    <property type="entry name" value="P-loop containing nucleotide triphosphate hydrolases"/>
    <property type="match status" value="1"/>
</dbReference>
<dbReference type="Pfam" id="PF03008">
    <property type="entry name" value="DUF234"/>
    <property type="match status" value="1"/>
</dbReference>
<dbReference type="SUPFAM" id="SSF52540">
    <property type="entry name" value="P-loop containing nucleoside triphosphate hydrolases"/>
    <property type="match status" value="1"/>
</dbReference>
<organism evidence="3 4">
    <name type="scientific">Bacteroides faecium</name>
    <dbReference type="NCBI Taxonomy" id="2715212"/>
    <lineage>
        <taxon>Bacteria</taxon>
        <taxon>Pseudomonadati</taxon>
        <taxon>Bacteroidota</taxon>
        <taxon>Bacteroidia</taxon>
        <taxon>Bacteroidales</taxon>
        <taxon>Bacteroidaceae</taxon>
        <taxon>Bacteroides</taxon>
    </lineage>
</organism>
<proteinExistence type="predicted"/>
<evidence type="ECO:0000313" key="4">
    <source>
        <dbReference type="Proteomes" id="UP000501780"/>
    </source>
</evidence>
<dbReference type="RefSeq" id="WP_167960645.1">
    <property type="nucleotide sequence ID" value="NZ_CP050831.1"/>
</dbReference>
<dbReference type="PANTHER" id="PTHR34704">
    <property type="entry name" value="ATPASE"/>
    <property type="match status" value="1"/>
</dbReference>
<dbReference type="AlphaFoldDB" id="A0A6H0KJC2"/>
<evidence type="ECO:0000313" key="3">
    <source>
        <dbReference type="EMBL" id="QIU93470.1"/>
    </source>
</evidence>
<protein>
    <submittedName>
        <fullName evidence="3">AAA family ATPase</fullName>
    </submittedName>
</protein>
<feature type="domain" description="DUF234" evidence="2">
    <location>
        <begin position="319"/>
        <end position="407"/>
    </location>
</feature>
<dbReference type="InterPro" id="IPR011579">
    <property type="entry name" value="ATPase_dom"/>
</dbReference>
<gene>
    <name evidence="3" type="ORF">BacF7301_04565</name>
</gene>
<dbReference type="InterPro" id="IPR027417">
    <property type="entry name" value="P-loop_NTPase"/>
</dbReference>
<dbReference type="KEGG" id="bfc:BacF7301_04565"/>
<feature type="domain" description="ATPase" evidence="1">
    <location>
        <begin position="3"/>
        <end position="210"/>
    </location>
</feature>
<name>A0A6H0KJC2_9BACE</name>
<evidence type="ECO:0000259" key="1">
    <source>
        <dbReference type="Pfam" id="PF01637"/>
    </source>
</evidence>
<evidence type="ECO:0000259" key="2">
    <source>
        <dbReference type="Pfam" id="PF03008"/>
    </source>
</evidence>
<accession>A0A6H0KJC2</accession>